<evidence type="ECO:0000259" key="17">
    <source>
        <dbReference type="PROSITE" id="PS50902"/>
    </source>
</evidence>
<dbReference type="Pfam" id="PF00067">
    <property type="entry name" value="p450"/>
    <property type="match status" value="2"/>
</dbReference>
<reference evidence="19 20" key="1">
    <citation type="submission" date="2018-05" db="EMBL/GenBank/DDBJ databases">
        <title>Genome sequencing and assembly of the regulated plant pathogen Lachnellula willkommii and related sister species for the development of diagnostic species identification markers.</title>
        <authorList>
            <person name="Giroux E."/>
            <person name="Bilodeau G."/>
        </authorList>
    </citation>
    <scope>NUCLEOTIDE SEQUENCE [LARGE SCALE GENOMIC DNA]</scope>
    <source>
        <strain evidence="19 20">CBS 268.59</strain>
    </source>
</reference>
<keyword evidence="11 14" id="KW-0560">Oxidoreductase</keyword>
<dbReference type="PROSITE" id="PS00086">
    <property type="entry name" value="CYTOCHROME_P450"/>
    <property type="match status" value="1"/>
</dbReference>
<dbReference type="GO" id="GO:0050660">
    <property type="term" value="F:flavin adenine dinucleotide binding"/>
    <property type="evidence" value="ECO:0007669"/>
    <property type="project" value="TreeGrafter"/>
</dbReference>
<evidence type="ECO:0000256" key="1">
    <source>
        <dbReference type="ARBA" id="ARBA00001971"/>
    </source>
</evidence>
<evidence type="ECO:0000256" key="8">
    <source>
        <dbReference type="ARBA" id="ARBA00022827"/>
    </source>
</evidence>
<dbReference type="SUPFAM" id="SSF52218">
    <property type="entry name" value="Flavoproteins"/>
    <property type="match status" value="1"/>
</dbReference>
<dbReference type="EC" id="1.6.2.4" evidence="14"/>
<dbReference type="PANTHER" id="PTHR19384">
    <property type="entry name" value="NITRIC OXIDE SYNTHASE-RELATED"/>
    <property type="match status" value="1"/>
</dbReference>
<dbReference type="InterPro" id="IPR002401">
    <property type="entry name" value="Cyt_P450_E_grp-I"/>
</dbReference>
<dbReference type="CDD" id="cd06206">
    <property type="entry name" value="bifunctional_CYPOR"/>
    <property type="match status" value="1"/>
</dbReference>
<keyword evidence="8 14" id="KW-0274">FAD</keyword>
<feature type="domain" description="FAD-binding FR-type" evidence="18">
    <location>
        <begin position="656"/>
        <end position="890"/>
    </location>
</feature>
<dbReference type="PIRSF" id="PIRSF000209">
    <property type="entry name" value="Bifunctional_P450_P450R"/>
    <property type="match status" value="1"/>
</dbReference>
<evidence type="ECO:0000256" key="2">
    <source>
        <dbReference type="ARBA" id="ARBA00010018"/>
    </source>
</evidence>
<dbReference type="GO" id="GO:0010181">
    <property type="term" value="F:FMN binding"/>
    <property type="evidence" value="ECO:0007669"/>
    <property type="project" value="UniProtKB-UniRule"/>
</dbReference>
<dbReference type="PRINTS" id="PR00385">
    <property type="entry name" value="P450"/>
</dbReference>
<dbReference type="EC" id="1.14.14.1" evidence="14"/>
<dbReference type="PROSITE" id="PS51384">
    <property type="entry name" value="FAD_FR"/>
    <property type="match status" value="1"/>
</dbReference>
<dbReference type="GO" id="GO:0005829">
    <property type="term" value="C:cytosol"/>
    <property type="evidence" value="ECO:0007669"/>
    <property type="project" value="TreeGrafter"/>
</dbReference>
<evidence type="ECO:0000256" key="10">
    <source>
        <dbReference type="ARBA" id="ARBA00022982"/>
    </source>
</evidence>
<keyword evidence="12 14" id="KW-0408">Iron</keyword>
<evidence type="ECO:0000256" key="6">
    <source>
        <dbReference type="ARBA" id="ARBA00022643"/>
    </source>
</evidence>
<dbReference type="InterPro" id="IPR036396">
    <property type="entry name" value="Cyt_P450_sf"/>
</dbReference>
<evidence type="ECO:0000313" key="19">
    <source>
        <dbReference type="EMBL" id="TVY84450.1"/>
    </source>
</evidence>
<proteinExistence type="inferred from homology"/>
<evidence type="ECO:0000313" key="20">
    <source>
        <dbReference type="Proteomes" id="UP000469558"/>
    </source>
</evidence>
<dbReference type="InterPro" id="IPR017938">
    <property type="entry name" value="Riboflavin_synthase-like_b-brl"/>
</dbReference>
<evidence type="ECO:0000259" key="18">
    <source>
        <dbReference type="PROSITE" id="PS51384"/>
    </source>
</evidence>
<keyword evidence="10 14" id="KW-0249">Electron transport</keyword>
<dbReference type="PANTHER" id="PTHR19384:SF127">
    <property type="entry name" value="BIFUNCTIONAL CYTOCHROME P450_NADPH--P450 REDUCTASE"/>
    <property type="match status" value="1"/>
</dbReference>
<dbReference type="InterPro" id="IPR029039">
    <property type="entry name" value="Flavoprotein-like_sf"/>
</dbReference>
<evidence type="ECO:0000256" key="7">
    <source>
        <dbReference type="ARBA" id="ARBA00022723"/>
    </source>
</evidence>
<organism evidence="19 20">
    <name type="scientific">Lachnellula suecica</name>
    <dbReference type="NCBI Taxonomy" id="602035"/>
    <lineage>
        <taxon>Eukaryota</taxon>
        <taxon>Fungi</taxon>
        <taxon>Dikarya</taxon>
        <taxon>Ascomycota</taxon>
        <taxon>Pezizomycotina</taxon>
        <taxon>Leotiomycetes</taxon>
        <taxon>Helotiales</taxon>
        <taxon>Lachnaceae</taxon>
        <taxon>Lachnellula</taxon>
    </lineage>
</organism>
<evidence type="ECO:0000256" key="5">
    <source>
        <dbReference type="ARBA" id="ARBA00022630"/>
    </source>
</evidence>
<dbReference type="Gene3D" id="3.40.50.360">
    <property type="match status" value="1"/>
</dbReference>
<dbReference type="EMBL" id="QGMK01000083">
    <property type="protein sequence ID" value="TVY84450.1"/>
    <property type="molecule type" value="Genomic_DNA"/>
</dbReference>
<sequence length="1050" mass="116572">MSCTYNPEDGVITEPSNSTEQQEIESIPQPPIHWFVKNLPEMNPNFPSESFWRLADIYGPIYKLDVVTEEIVVVSSHELINEACNEDRFEKCINSALLEVRALLGDGLFTAFPEETNWGKAHRVLMPVFGPLAVKKIMAFDTIGLCSFSYRYNSFYLAEAHPFAQQMADVLSESGRRANRTSIESYLRVFSAQQNKENVEAMWRLCDELVADRKAHPQPDSKDLLNTMLNVTDPVTGEKLSDENIRFNMVTFLVAGHETTSGTLSFLMYHLLKNPEIYHKAQAEVDRVVGNDALELKHIPQLKYLEACLRETLRFQGPIGVFVVTPKKDTVLANRYPVKKGTAVLFNLLGFHHDPKVWGDDAKTFKPERLLEGKFEALPPNAFKPFGNGMRACIGRAFAEQEMLLAAALILQRFQAEFADPSYSLELKSTLTVKPKNLKIKVRRRPGKGSMVGIPGANSSTLSGQKDQKKPNGSTNFTSDNKDPLLIIYGSNAGTCKSMAEDLEATAGTHFAVTVKTMDQATEHLPKDGPVVIISPSYEGKPADNAKKFVSWLEAGSDKRLLKGVKFAVFGVGNSEWVQTFHKVPVRIDEILPELGATRLQAPNFVDVKEDFVGPWDDWKDKFMSIISGGSTQKLLTEELTATIDKSDAAIKLAGDEISYGFVRKNELLTGTDIGPAKRHVEVELPEGDYLVVLPTNPPAVVNRVLSKFQLHADDIITLSGTNKSFLIGSGPTTVSELIGSRVEIATPVSQRQLQTLAQSASAIEDREAIERLSSASIFKSEVLEKRVSILDILEDLPSCTIPFAAYLDMLKPLSPRQFSISSSPVANTPQSAPGRSVIASITFDVHEAPARSGNGKVFQGVASTYLATRSINTKLRCFVRATNTSFRLPTDTETPIVMISAGTGIAPMRGFIQERAEIARAGVKKLGKALLYFGCRDYEKDFIYADELKEWEKLGAVEIRPSFSQRGPAGQHQFKYVPDRMWEERTELVSLFREGAKIFVCGSASKLAKGSADVSKKIWLEGHPGKSEEDAFEWLQRQREDRYVSDVFD</sequence>
<comment type="catalytic activity">
    <reaction evidence="14">
        <text>2 oxidized [cytochrome P450] + NADPH = 2 reduced [cytochrome P450] + NADP(+) + H(+)</text>
        <dbReference type="Rhea" id="RHEA:24040"/>
        <dbReference type="Rhea" id="RHEA-COMP:14627"/>
        <dbReference type="Rhea" id="RHEA-COMP:14628"/>
        <dbReference type="ChEBI" id="CHEBI:15378"/>
        <dbReference type="ChEBI" id="CHEBI:55376"/>
        <dbReference type="ChEBI" id="CHEBI:57783"/>
        <dbReference type="ChEBI" id="CHEBI:58349"/>
        <dbReference type="ChEBI" id="CHEBI:60344"/>
        <dbReference type="EC" id="1.6.2.4"/>
    </reaction>
</comment>
<dbReference type="CDD" id="cd11068">
    <property type="entry name" value="CYP120A1"/>
    <property type="match status" value="1"/>
</dbReference>
<dbReference type="SUPFAM" id="SSF52343">
    <property type="entry name" value="Ferredoxin reductase-like, C-terminal NADP-linked domain"/>
    <property type="match status" value="1"/>
</dbReference>
<dbReference type="AlphaFoldDB" id="A0A8T9CK21"/>
<evidence type="ECO:0000256" key="16">
    <source>
        <dbReference type="SAM" id="MobiDB-lite"/>
    </source>
</evidence>
<dbReference type="Gene3D" id="2.40.30.10">
    <property type="entry name" value="Translation factors"/>
    <property type="match status" value="1"/>
</dbReference>
<dbReference type="OrthoDB" id="1470350at2759"/>
<dbReference type="InterPro" id="IPR023173">
    <property type="entry name" value="NADPH_Cyt_P450_Rdtase_alpha"/>
</dbReference>
<name>A0A8T9CK21_9HELO</name>
<dbReference type="InterPro" id="IPR001128">
    <property type="entry name" value="Cyt_P450"/>
</dbReference>
<feature type="domain" description="Flavodoxin-like" evidence="17">
    <location>
        <begin position="485"/>
        <end position="624"/>
    </location>
</feature>
<keyword evidence="5 14" id="KW-0285">Flavoprotein</keyword>
<comment type="catalytic activity">
    <reaction evidence="14">
        <text>an organic molecule + reduced [NADPH--hemoprotein reductase] + O2 = an alcohol + oxidized [NADPH--hemoprotein reductase] + H2O + H(+)</text>
        <dbReference type="Rhea" id="RHEA:17149"/>
        <dbReference type="Rhea" id="RHEA-COMP:11964"/>
        <dbReference type="Rhea" id="RHEA-COMP:11965"/>
        <dbReference type="ChEBI" id="CHEBI:15377"/>
        <dbReference type="ChEBI" id="CHEBI:15378"/>
        <dbReference type="ChEBI" id="CHEBI:15379"/>
        <dbReference type="ChEBI" id="CHEBI:30879"/>
        <dbReference type="ChEBI" id="CHEBI:57618"/>
        <dbReference type="ChEBI" id="CHEBI:58210"/>
        <dbReference type="ChEBI" id="CHEBI:142491"/>
        <dbReference type="EC" id="1.14.14.1"/>
    </reaction>
</comment>
<dbReference type="GO" id="GO:0003958">
    <property type="term" value="F:NADPH-hemoprotein reductase activity"/>
    <property type="evidence" value="ECO:0007669"/>
    <property type="project" value="UniProtKB-UniRule"/>
</dbReference>
<dbReference type="InterPro" id="IPR003097">
    <property type="entry name" value="CysJ-like_FAD-binding"/>
</dbReference>
<dbReference type="Pfam" id="PF00667">
    <property type="entry name" value="FAD_binding_1"/>
    <property type="match status" value="1"/>
</dbReference>
<evidence type="ECO:0000256" key="9">
    <source>
        <dbReference type="ARBA" id="ARBA00022857"/>
    </source>
</evidence>
<feature type="region of interest" description="Disordered" evidence="16">
    <location>
        <begin position="446"/>
        <end position="479"/>
    </location>
</feature>
<evidence type="ECO:0000256" key="4">
    <source>
        <dbReference type="ARBA" id="ARBA00022617"/>
    </source>
</evidence>
<keyword evidence="3 14" id="KW-0813">Transport</keyword>
<dbReference type="InterPro" id="IPR017927">
    <property type="entry name" value="FAD-bd_FR_type"/>
</dbReference>
<accession>A0A8T9CK21</accession>
<keyword evidence="6 14" id="KW-0288">FMN</keyword>
<dbReference type="GO" id="GO:0020037">
    <property type="term" value="F:heme binding"/>
    <property type="evidence" value="ECO:0007669"/>
    <property type="project" value="UniProtKB-UniRule"/>
</dbReference>
<feature type="binding site" description="axial binding residue" evidence="15">
    <location>
        <position position="393"/>
    </location>
    <ligand>
        <name>heme</name>
        <dbReference type="ChEBI" id="CHEBI:30413"/>
    </ligand>
    <ligandPart>
        <name>Fe</name>
        <dbReference type="ChEBI" id="CHEBI:18248"/>
    </ligandPart>
</feature>
<gene>
    <name evidence="19" type="primary">CYP505_0</name>
    <name evidence="19" type="ORF">LSUE1_G003804</name>
</gene>
<dbReference type="SUPFAM" id="SSF63380">
    <property type="entry name" value="Riboflavin synthase domain-like"/>
    <property type="match status" value="1"/>
</dbReference>
<evidence type="ECO:0000256" key="3">
    <source>
        <dbReference type="ARBA" id="ARBA00022448"/>
    </source>
</evidence>
<keyword evidence="13 14" id="KW-0503">Monooxygenase</keyword>
<comment type="similarity">
    <text evidence="2 14">In the N-terminal section; belongs to the cytochrome P450 family.</text>
</comment>
<dbReference type="InterPro" id="IPR017972">
    <property type="entry name" value="Cyt_P450_CS"/>
</dbReference>
<evidence type="ECO:0000256" key="13">
    <source>
        <dbReference type="ARBA" id="ARBA00023033"/>
    </source>
</evidence>
<evidence type="ECO:0000256" key="12">
    <source>
        <dbReference type="ARBA" id="ARBA00023004"/>
    </source>
</evidence>
<dbReference type="Proteomes" id="UP000469558">
    <property type="component" value="Unassembled WGS sequence"/>
</dbReference>
<dbReference type="PRINTS" id="PR00463">
    <property type="entry name" value="EP450I"/>
</dbReference>
<protein>
    <recommendedName>
        <fullName evidence="14">Bifunctional cytochrome P450/NADPH--P450 reductase</fullName>
    </recommendedName>
    <domain>
        <recommendedName>
            <fullName evidence="14">Cytochrome P450</fullName>
            <ecNumber evidence="14">1.14.14.1</ecNumber>
        </recommendedName>
    </domain>
    <domain>
        <recommendedName>
            <fullName evidence="14">NADPH--cytochrome P450 reductase</fullName>
            <ecNumber evidence="14">1.6.2.4</ecNumber>
        </recommendedName>
    </domain>
</protein>
<comment type="cofactor">
    <cofactor evidence="14">
        <name>FAD</name>
        <dbReference type="ChEBI" id="CHEBI:57692"/>
    </cofactor>
    <cofactor evidence="14">
        <name>FMN</name>
        <dbReference type="ChEBI" id="CHEBI:58210"/>
    </cofactor>
</comment>
<evidence type="ECO:0000256" key="14">
    <source>
        <dbReference type="PIRNR" id="PIRNR000209"/>
    </source>
</evidence>
<dbReference type="SUPFAM" id="SSF48264">
    <property type="entry name" value="Cytochrome P450"/>
    <property type="match status" value="1"/>
</dbReference>
<keyword evidence="4 14" id="KW-0349">Heme</keyword>
<dbReference type="PROSITE" id="PS50902">
    <property type="entry name" value="FLAVODOXIN_LIKE"/>
    <property type="match status" value="1"/>
</dbReference>
<dbReference type="Pfam" id="PF00258">
    <property type="entry name" value="Flavodoxin_1"/>
    <property type="match status" value="1"/>
</dbReference>
<feature type="compositionally biased region" description="Polar residues" evidence="16">
    <location>
        <begin position="457"/>
        <end position="479"/>
    </location>
</feature>
<comment type="cofactor">
    <cofactor evidence="1 14 15">
        <name>heme</name>
        <dbReference type="ChEBI" id="CHEBI:30413"/>
    </cofactor>
</comment>
<evidence type="ECO:0000256" key="11">
    <source>
        <dbReference type="ARBA" id="ARBA00023002"/>
    </source>
</evidence>
<feature type="region of interest" description="Disordered" evidence="16">
    <location>
        <begin position="1"/>
        <end position="20"/>
    </location>
</feature>
<keyword evidence="9 14" id="KW-0521">NADP</keyword>
<keyword evidence="7 14" id="KW-0479">Metal-binding</keyword>
<dbReference type="Pfam" id="PF00175">
    <property type="entry name" value="NAD_binding_1"/>
    <property type="match status" value="1"/>
</dbReference>
<dbReference type="Gene3D" id="1.10.630.10">
    <property type="entry name" value="Cytochrome P450"/>
    <property type="match status" value="1"/>
</dbReference>
<dbReference type="Gene3D" id="1.20.990.10">
    <property type="entry name" value="NADPH-cytochrome p450 Reductase, Chain A, domain 3"/>
    <property type="match status" value="1"/>
</dbReference>
<dbReference type="InterPro" id="IPR039261">
    <property type="entry name" value="FNR_nucleotide-bd"/>
</dbReference>
<dbReference type="InterPro" id="IPR008254">
    <property type="entry name" value="Flavodoxin/NO_synth"/>
</dbReference>
<dbReference type="InterPro" id="IPR023206">
    <property type="entry name" value="Bifunctional_P450_P450_red"/>
</dbReference>
<dbReference type="Gene3D" id="3.40.50.80">
    <property type="entry name" value="Nucleotide-binding domain of ferredoxin-NADP reductase (FNR) module"/>
    <property type="match status" value="1"/>
</dbReference>
<dbReference type="GO" id="GO:0005506">
    <property type="term" value="F:iron ion binding"/>
    <property type="evidence" value="ECO:0007669"/>
    <property type="project" value="UniProtKB-UniRule"/>
</dbReference>
<dbReference type="GO" id="GO:0070330">
    <property type="term" value="F:aromatase activity"/>
    <property type="evidence" value="ECO:0007669"/>
    <property type="project" value="UniProtKB-UniRule"/>
</dbReference>
<evidence type="ECO:0000256" key="15">
    <source>
        <dbReference type="PIRSR" id="PIRSR000209-1"/>
    </source>
</evidence>
<comment type="caution">
    <text evidence="19">The sequence shown here is derived from an EMBL/GenBank/DDBJ whole genome shotgun (WGS) entry which is preliminary data.</text>
</comment>
<dbReference type="InterPro" id="IPR001433">
    <property type="entry name" value="OxRdtase_FAD/NAD-bd"/>
</dbReference>
<keyword evidence="20" id="KW-1185">Reference proteome</keyword>